<dbReference type="InterPro" id="IPR013519">
    <property type="entry name" value="Int_alpha_beta-p"/>
</dbReference>
<keyword evidence="8" id="KW-1185">Reference proteome</keyword>
<name>A0ABT4TZT0_9ACTN</name>
<dbReference type="Gene3D" id="2.130.10.130">
    <property type="entry name" value="Integrin alpha, N-terminal"/>
    <property type="match status" value="1"/>
</dbReference>
<evidence type="ECO:0000256" key="4">
    <source>
        <dbReference type="ARBA" id="ARBA00023180"/>
    </source>
</evidence>
<organism evidence="7 8">
    <name type="scientific">Nocardiopsis endophytica</name>
    <dbReference type="NCBI Taxonomy" id="3018445"/>
    <lineage>
        <taxon>Bacteria</taxon>
        <taxon>Bacillati</taxon>
        <taxon>Actinomycetota</taxon>
        <taxon>Actinomycetes</taxon>
        <taxon>Streptosporangiales</taxon>
        <taxon>Nocardiopsidaceae</taxon>
        <taxon>Nocardiopsis</taxon>
    </lineage>
</organism>
<dbReference type="PANTHER" id="PTHR23221">
    <property type="entry name" value="GLYCOSYLPHOSPHATIDYLINOSITOL PHOSPHOLIPASE D"/>
    <property type="match status" value="1"/>
</dbReference>
<dbReference type="SMART" id="SM00191">
    <property type="entry name" value="Int_alpha"/>
    <property type="match status" value="3"/>
</dbReference>
<dbReference type="PROSITE" id="PS51470">
    <property type="entry name" value="FG_GAP"/>
    <property type="match status" value="1"/>
</dbReference>
<evidence type="ECO:0000313" key="7">
    <source>
        <dbReference type="EMBL" id="MDA2810208.1"/>
    </source>
</evidence>
<proteinExistence type="predicted"/>
<dbReference type="PANTHER" id="PTHR23221:SF7">
    <property type="entry name" value="PHOSPHATIDYLINOSITOL-GLYCAN-SPECIFIC PHOSPHOLIPASE D"/>
    <property type="match status" value="1"/>
</dbReference>
<keyword evidence="4" id="KW-0325">Glycoprotein</keyword>
<reference evidence="7 8" key="1">
    <citation type="submission" date="2023-01" db="EMBL/GenBank/DDBJ databases">
        <title>Draft genome sequence of Nocardiopsis sp. RSe5-2 isolated from halophytes.</title>
        <authorList>
            <person name="Duangmal K."/>
            <person name="Chantavorakit T."/>
        </authorList>
    </citation>
    <scope>NUCLEOTIDE SEQUENCE [LARGE SCALE GENOMIC DNA]</scope>
    <source>
        <strain evidence="7 8">RSe5-2</strain>
    </source>
</reference>
<sequence length="537" mass="53292">MLIRTIGALGLAAVTAAAVAAPAAASPSPDGQGRPLPSSPSTAPGTAGEGPSAQRTCPGSASPTRSDFNGDGHADAAVGDPFAAVGGTNDAGAVTVLYGGGDGRVGEGERARITQDSPGVPGGVEGGDWFGAALEPVNLDGDGCTDLVVGTHGEDLDGAENAGAVVVLYGSPDGLGAGRGSLWIDQSTAKVPGSSERLDEFGYSLSAAPAEGADAATLVVGTPYEDIGSLQDAGAATALWFTEEGGIAAAARFDQDTPGVPGRPETSDLFGLGVELARVSGSTGRWDLLVGVPYEDVGSVRNSGGLIRIGDIAEAAAEYPSAWWDQASPGVAGSVEAGDLFGTDPEYVPTPEGGYAAVGVPGEDLSGRHDGGMAQSFTGTGDGLRADRSFHQDKEGAAGAVEDNDYFGFVLDGVPGTVAGGDARVVFGLPYEDIGAEEDSGAAQSFSLDAAGYDDRWIDQSTAGVPGTPEAGDFFGQEVATAGDEDEQALLVGAPDENAHGTVTVLPFGGGARAWEPGAGGVPEPANRFGASLAGHA</sequence>
<feature type="chain" id="PRO_5045407155" evidence="6">
    <location>
        <begin position="21"/>
        <end position="537"/>
    </location>
</feature>
<evidence type="ECO:0000256" key="6">
    <source>
        <dbReference type="SAM" id="SignalP"/>
    </source>
</evidence>
<dbReference type="RefSeq" id="WP_270684215.1">
    <property type="nucleotide sequence ID" value="NZ_JAQFWQ010000011.1"/>
</dbReference>
<protein>
    <submittedName>
        <fullName evidence="7">FG-GAP-like repeat-containing protein</fullName>
    </submittedName>
</protein>
<evidence type="ECO:0000256" key="5">
    <source>
        <dbReference type="SAM" id="MobiDB-lite"/>
    </source>
</evidence>
<feature type="signal peptide" evidence="6">
    <location>
        <begin position="1"/>
        <end position="20"/>
    </location>
</feature>
<keyword evidence="1 6" id="KW-0732">Signal</keyword>
<accession>A0ABT4TZT0</accession>
<dbReference type="Pfam" id="PF01839">
    <property type="entry name" value="FG-GAP"/>
    <property type="match status" value="2"/>
</dbReference>
<evidence type="ECO:0000313" key="8">
    <source>
        <dbReference type="Proteomes" id="UP001527866"/>
    </source>
</evidence>
<dbReference type="InterPro" id="IPR028994">
    <property type="entry name" value="Integrin_alpha_N"/>
</dbReference>
<dbReference type="Proteomes" id="UP001527866">
    <property type="component" value="Unassembled WGS sequence"/>
</dbReference>
<feature type="compositionally biased region" description="Polar residues" evidence="5">
    <location>
        <begin position="53"/>
        <end position="67"/>
    </location>
</feature>
<dbReference type="SUPFAM" id="SSF69318">
    <property type="entry name" value="Integrin alpha N-terminal domain"/>
    <property type="match status" value="1"/>
</dbReference>
<comment type="caution">
    <text evidence="7">The sequence shown here is derived from an EMBL/GenBank/DDBJ whole genome shotgun (WGS) entry which is preliminary data.</text>
</comment>
<keyword evidence="3" id="KW-0378">Hydrolase</keyword>
<evidence type="ECO:0000256" key="2">
    <source>
        <dbReference type="ARBA" id="ARBA00022737"/>
    </source>
</evidence>
<feature type="region of interest" description="Disordered" evidence="5">
    <location>
        <begin position="21"/>
        <end position="74"/>
    </location>
</feature>
<dbReference type="InterPro" id="IPR013517">
    <property type="entry name" value="FG-GAP"/>
</dbReference>
<evidence type="ECO:0000256" key="3">
    <source>
        <dbReference type="ARBA" id="ARBA00022801"/>
    </source>
</evidence>
<evidence type="ECO:0000256" key="1">
    <source>
        <dbReference type="ARBA" id="ARBA00022729"/>
    </source>
</evidence>
<dbReference type="EMBL" id="JAQFWQ010000011">
    <property type="protein sequence ID" value="MDA2810208.1"/>
    <property type="molecule type" value="Genomic_DNA"/>
</dbReference>
<gene>
    <name evidence="7" type="ORF">O4J56_06115</name>
</gene>
<keyword evidence="2" id="KW-0677">Repeat</keyword>